<dbReference type="EMBL" id="QORE01000059">
    <property type="protein sequence ID" value="RCI76230.1"/>
    <property type="molecule type" value="Genomic_DNA"/>
</dbReference>
<reference evidence="6 9" key="4">
    <citation type="submission" date="2019-01" db="EMBL/GenBank/DDBJ databases">
        <title>The Pseudomonas aeruginosa pan-genome provides new insights on its population structure, horizontal gene transfer and pathogenicity.</title>
        <authorList>
            <person name="Freschi L."/>
            <person name="Vincent A.T."/>
            <person name="Jeukens J."/>
            <person name="Emond-Rheault J.-G."/>
            <person name="Kukavica-Ibrulj I."/>
            <person name="Dupont M.-J."/>
            <person name="Charette S.J."/>
            <person name="Boyle B."/>
            <person name="Levesque R.C."/>
        </authorList>
    </citation>
    <scope>NUCLEOTIDE SEQUENCE [LARGE SCALE GENOMIC DNA]</scope>
    <source>
        <strain evidence="6 9">PA-W36</strain>
    </source>
</reference>
<evidence type="ECO:0000313" key="9">
    <source>
        <dbReference type="Proteomes" id="UP000284767"/>
    </source>
</evidence>
<accession>A0A0A8RCD9</accession>
<evidence type="ECO:0000313" key="7">
    <source>
        <dbReference type="Proteomes" id="UP000194857"/>
    </source>
</evidence>
<evidence type="ECO:0000256" key="1">
    <source>
        <dbReference type="SAM" id="MobiDB-lite"/>
    </source>
</evidence>
<dbReference type="EMBL" id="NFFZ01000009">
    <property type="protein sequence ID" value="OTI60300.1"/>
    <property type="molecule type" value="Genomic_DNA"/>
</dbReference>
<evidence type="ECO:0000313" key="3">
    <source>
        <dbReference type="EMBL" id="MZZ14124.1"/>
    </source>
</evidence>
<reference evidence="3" key="6">
    <citation type="submission" date="2020-01" db="EMBL/GenBank/DDBJ databases">
        <title>Bacteria Cultured from War Wounds Associated with the Conflict in Eastern Ukraine.</title>
        <authorList>
            <person name="Snesrud E."/>
            <person name="Galac M.R."/>
            <person name="Mc Gann P."/>
            <person name="Valentine K."/>
            <person name="Viacheslav K."/>
        </authorList>
    </citation>
    <scope>NUCLEOTIDE SEQUENCE</scope>
    <source>
        <strain evidence="3">VNMU148</strain>
    </source>
</reference>
<reference evidence="4 7" key="1">
    <citation type="submission" date="2017-05" db="EMBL/GenBank/DDBJ databases">
        <authorList>
            <person name="Song R."/>
            <person name="Chenine A.L."/>
            <person name="Ruprecht R.M."/>
        </authorList>
    </citation>
    <scope>NUCLEOTIDE SEQUENCE [LARGE SCALE GENOMIC DNA]</scope>
    <source>
        <strain evidence="4 7">S567_C10_BS</strain>
    </source>
</reference>
<organism evidence="4 7">
    <name type="scientific">Pseudomonas aeruginosa</name>
    <dbReference type="NCBI Taxonomy" id="287"/>
    <lineage>
        <taxon>Bacteria</taxon>
        <taxon>Pseudomonadati</taxon>
        <taxon>Pseudomonadota</taxon>
        <taxon>Gammaproteobacteria</taxon>
        <taxon>Pseudomonadales</taxon>
        <taxon>Pseudomonadaceae</taxon>
        <taxon>Pseudomonas</taxon>
    </lineage>
</organism>
<reference evidence="5 8" key="3">
    <citation type="submission" date="2018-07" db="EMBL/GenBank/DDBJ databases">
        <title>Mechanisms of high-level aminoglycoside resistance among Gram-negative pathogens in Brazil.</title>
        <authorList>
            <person name="Ballaben A.S."/>
            <person name="Darini A.L.C."/>
            <person name="Doi Y."/>
        </authorList>
    </citation>
    <scope>NUCLEOTIDE SEQUENCE [LARGE SCALE GENOMIC DNA]</scope>
    <source>
        <strain evidence="5 8">B2-305</strain>
    </source>
</reference>
<protein>
    <recommendedName>
        <fullName evidence="11">DUF1652 domain-containing protein</fullName>
    </recommendedName>
</protein>
<sequence>MPARPDRARVTIALAVLVHLHRETIAEAPLPWRYRKQCPGGKPRRRAGREATPPLGPEVVDASTRLALHEKKAPSPCMSDAMSKNKHPDLGEIQRSLNQALEGYDCQCRMHYDGTVSINVAAREHDETFTFVGIQPGELDNPTRLHLFAESLRRDLALLEPWLGKHAA</sequence>
<evidence type="ECO:0000313" key="10">
    <source>
        <dbReference type="Proteomes" id="UP000433532"/>
    </source>
</evidence>
<evidence type="ECO:0000313" key="4">
    <source>
        <dbReference type="EMBL" id="OTI60300.1"/>
    </source>
</evidence>
<evidence type="ECO:0000313" key="2">
    <source>
        <dbReference type="EMBL" id="MUI34799.1"/>
    </source>
</evidence>
<evidence type="ECO:0008006" key="11">
    <source>
        <dbReference type="Google" id="ProtNLM"/>
    </source>
</evidence>
<dbReference type="Proteomes" id="UP000253594">
    <property type="component" value="Unassembled WGS sequence"/>
</dbReference>
<dbReference type="Proteomes" id="UP000284767">
    <property type="component" value="Unassembled WGS sequence"/>
</dbReference>
<name>A0A0A8RCD9_PSEAI</name>
<dbReference type="AlphaFoldDB" id="A0A0A8RCD9"/>
<evidence type="ECO:0000313" key="6">
    <source>
        <dbReference type="EMBL" id="RPM19299.1"/>
    </source>
</evidence>
<dbReference type="Proteomes" id="UP000433532">
    <property type="component" value="Unassembled WGS sequence"/>
</dbReference>
<dbReference type="Proteomes" id="UP000194857">
    <property type="component" value="Unassembled WGS sequence"/>
</dbReference>
<proteinExistence type="predicted"/>
<reference evidence="2 10" key="5">
    <citation type="submission" date="2019-11" db="EMBL/GenBank/DDBJ databases">
        <title>Genomes of ocular Pseudomonas aeruginosa isolates.</title>
        <authorList>
            <person name="Khan M."/>
            <person name="Rice S.A."/>
            <person name="Willcox M.D.P."/>
            <person name="Stapleton F."/>
        </authorList>
    </citation>
    <scope>NUCLEOTIDE SEQUENCE [LARGE SCALE GENOMIC DNA]</scope>
    <source>
        <strain evidence="2 10">PA221</strain>
    </source>
</reference>
<feature type="region of interest" description="Disordered" evidence="1">
    <location>
        <begin position="35"/>
        <end position="57"/>
    </location>
</feature>
<gene>
    <name evidence="4" type="ORF">CAZ10_18635</name>
    <name evidence="5" type="ORF">DT376_03520</name>
    <name evidence="2" type="ORF">GNQ48_07260</name>
    <name evidence="3" type="ORF">GUL26_17900</name>
    <name evidence="6" type="ORF">IPC1295_09065</name>
</gene>
<dbReference type="Proteomes" id="UP000644192">
    <property type="component" value="Unassembled WGS sequence"/>
</dbReference>
<dbReference type="EMBL" id="WXZT01000012">
    <property type="protein sequence ID" value="MZZ14124.1"/>
    <property type="molecule type" value="Genomic_DNA"/>
</dbReference>
<dbReference type="EMBL" id="WOAD01000004">
    <property type="protein sequence ID" value="MUI34799.1"/>
    <property type="molecule type" value="Genomic_DNA"/>
</dbReference>
<evidence type="ECO:0000313" key="8">
    <source>
        <dbReference type="Proteomes" id="UP000253594"/>
    </source>
</evidence>
<evidence type="ECO:0000313" key="5">
    <source>
        <dbReference type="EMBL" id="RCI76230.1"/>
    </source>
</evidence>
<dbReference type="EMBL" id="NSNE01000004">
    <property type="protein sequence ID" value="RPM19299.1"/>
    <property type="molecule type" value="Genomic_DNA"/>
</dbReference>
<reference evidence="6 9" key="2">
    <citation type="submission" date="2017-08" db="EMBL/GenBank/DDBJ databases">
        <authorList>
            <person name="Feschi L."/>
            <person name="Jeukens J."/>
            <person name="Emond-Rheault J.-G."/>
            <person name="Kukavica-Ibrulj I."/>
            <person name="Boyle B."/>
            <person name="Levesque R.C."/>
        </authorList>
    </citation>
    <scope>NUCLEOTIDE SEQUENCE [LARGE SCALE GENOMIC DNA]</scope>
    <source>
        <strain evidence="6 9">PA-W36</strain>
    </source>
</reference>
<comment type="caution">
    <text evidence="4">The sequence shown here is derived from an EMBL/GenBank/DDBJ whole genome shotgun (WGS) entry which is preliminary data.</text>
</comment>